<gene>
    <name evidence="2" type="ORF">TRN7648_00611</name>
</gene>
<dbReference type="OrthoDB" id="7861229at2"/>
<evidence type="ECO:0008006" key="4">
    <source>
        <dbReference type="Google" id="ProtNLM"/>
    </source>
</evidence>
<dbReference type="Proteomes" id="UP000054935">
    <property type="component" value="Unassembled WGS sequence"/>
</dbReference>
<keyword evidence="3" id="KW-1185">Reference proteome</keyword>
<dbReference type="EMBL" id="CYSE01000001">
    <property type="protein sequence ID" value="CUH75771.1"/>
    <property type="molecule type" value="Genomic_DNA"/>
</dbReference>
<sequence>MRAGLGFLLLWPVAVAAQDFIEVVGALSDEDFYRLVACAAPPGAPCAKPFLHWPTERPISVAIVQVDDAYLGGKQKRAFAAVERAVQYINRVDSGITLRVGTPEDADIKIYLIDTDGSAPISGTGVKGVDGATVGGARVIVWSRADTHVISRAQVIFSTRLNIRQYESAMIEEVTQALGLLTDIRTPVYEGVSVFSQDSNAAKDLGPQDIMALRRHYPKEE</sequence>
<evidence type="ECO:0000313" key="2">
    <source>
        <dbReference type="EMBL" id="CUH75771.1"/>
    </source>
</evidence>
<organism evidence="2 3">
    <name type="scientific">Tropicibacter naphthalenivorans</name>
    <dbReference type="NCBI Taxonomy" id="441103"/>
    <lineage>
        <taxon>Bacteria</taxon>
        <taxon>Pseudomonadati</taxon>
        <taxon>Pseudomonadota</taxon>
        <taxon>Alphaproteobacteria</taxon>
        <taxon>Rhodobacterales</taxon>
        <taxon>Roseobacteraceae</taxon>
        <taxon>Tropicibacter</taxon>
    </lineage>
</organism>
<dbReference type="InterPro" id="IPR021323">
    <property type="entry name" value="DUF2927"/>
</dbReference>
<name>A0A0P1G200_9RHOB</name>
<accession>A0A0P1G200</accession>
<dbReference type="Pfam" id="PF11150">
    <property type="entry name" value="DUF2927"/>
    <property type="match status" value="1"/>
</dbReference>
<dbReference type="AlphaFoldDB" id="A0A0P1G200"/>
<evidence type="ECO:0000256" key="1">
    <source>
        <dbReference type="SAM" id="SignalP"/>
    </source>
</evidence>
<reference evidence="2 3" key="1">
    <citation type="submission" date="2015-09" db="EMBL/GenBank/DDBJ databases">
        <authorList>
            <consortium name="Swine Surveillance"/>
        </authorList>
    </citation>
    <scope>NUCLEOTIDE SEQUENCE [LARGE SCALE GENOMIC DNA]</scope>
    <source>
        <strain evidence="2 3">CECT 7648</strain>
    </source>
</reference>
<keyword evidence="1" id="KW-0732">Signal</keyword>
<evidence type="ECO:0000313" key="3">
    <source>
        <dbReference type="Proteomes" id="UP000054935"/>
    </source>
</evidence>
<proteinExistence type="predicted"/>
<feature type="signal peptide" evidence="1">
    <location>
        <begin position="1"/>
        <end position="16"/>
    </location>
</feature>
<protein>
    <recommendedName>
        <fullName evidence="4">DUF2927 domain-containing protein</fullName>
    </recommendedName>
</protein>
<feature type="chain" id="PRO_5006062994" description="DUF2927 domain-containing protein" evidence="1">
    <location>
        <begin position="17"/>
        <end position="221"/>
    </location>
</feature>
<dbReference type="STRING" id="441103.TRN7648_00611"/>